<name>A0A9I9EFF6_CUCME</name>
<feature type="region of interest" description="Disordered" evidence="1">
    <location>
        <begin position="1"/>
        <end position="40"/>
    </location>
</feature>
<reference evidence="2" key="1">
    <citation type="submission" date="2023-03" db="UniProtKB">
        <authorList>
            <consortium name="EnsemblPlants"/>
        </authorList>
    </citation>
    <scope>IDENTIFICATION</scope>
</reference>
<dbReference type="Gramene" id="MELO3C031666.2.1">
    <property type="protein sequence ID" value="MELO3C031666.2.1"/>
    <property type="gene ID" value="MELO3C031666.2"/>
</dbReference>
<dbReference type="Gramene" id="MELO3C032990.2.1">
    <property type="protein sequence ID" value="MELO3C032990.2.1"/>
    <property type="gene ID" value="MELO3C032990.2"/>
</dbReference>
<dbReference type="AlphaFoldDB" id="A0A9I9EFF6"/>
<dbReference type="EnsemblPlants" id="MELO3C031666.2.1">
    <property type="protein sequence ID" value="MELO3C031666.2.1"/>
    <property type="gene ID" value="MELO3C031666.2"/>
</dbReference>
<evidence type="ECO:0000313" key="2">
    <source>
        <dbReference type="EnsemblPlants" id="MELO3C032990.2.1"/>
    </source>
</evidence>
<protein>
    <submittedName>
        <fullName evidence="2">Uncharacterized protein</fullName>
    </submittedName>
</protein>
<sequence>MLNNEAHTNSNEEENETHVGNSWDNIQNQASQEAIIMTQG</sequence>
<accession>A0A9I9EFF6</accession>
<proteinExistence type="predicted"/>
<feature type="compositionally biased region" description="Polar residues" evidence="1">
    <location>
        <begin position="19"/>
        <end position="40"/>
    </location>
</feature>
<evidence type="ECO:0000256" key="1">
    <source>
        <dbReference type="SAM" id="MobiDB-lite"/>
    </source>
</evidence>
<dbReference type="EnsemblPlants" id="MELO3C032990.2.1">
    <property type="protein sequence ID" value="MELO3C032990.2.1"/>
    <property type="gene ID" value="MELO3C032990.2"/>
</dbReference>
<organism evidence="2">
    <name type="scientific">Cucumis melo</name>
    <name type="common">Muskmelon</name>
    <dbReference type="NCBI Taxonomy" id="3656"/>
    <lineage>
        <taxon>Eukaryota</taxon>
        <taxon>Viridiplantae</taxon>
        <taxon>Streptophyta</taxon>
        <taxon>Embryophyta</taxon>
        <taxon>Tracheophyta</taxon>
        <taxon>Spermatophyta</taxon>
        <taxon>Magnoliopsida</taxon>
        <taxon>eudicotyledons</taxon>
        <taxon>Gunneridae</taxon>
        <taxon>Pentapetalae</taxon>
        <taxon>rosids</taxon>
        <taxon>fabids</taxon>
        <taxon>Cucurbitales</taxon>
        <taxon>Cucurbitaceae</taxon>
        <taxon>Benincaseae</taxon>
        <taxon>Cucumis</taxon>
    </lineage>
</organism>